<keyword evidence="1" id="KW-1133">Transmembrane helix</keyword>
<dbReference type="AlphaFoldDB" id="G3MJ25"/>
<organism evidence="2">
    <name type="scientific">Amblyomma maculatum</name>
    <name type="common">Gulf Coast tick</name>
    <dbReference type="NCBI Taxonomy" id="34609"/>
    <lineage>
        <taxon>Eukaryota</taxon>
        <taxon>Metazoa</taxon>
        <taxon>Ecdysozoa</taxon>
        <taxon>Arthropoda</taxon>
        <taxon>Chelicerata</taxon>
        <taxon>Arachnida</taxon>
        <taxon>Acari</taxon>
        <taxon>Parasitiformes</taxon>
        <taxon>Ixodida</taxon>
        <taxon>Ixodoidea</taxon>
        <taxon>Ixodidae</taxon>
        <taxon>Amblyomminae</taxon>
        <taxon>Amblyomma</taxon>
    </lineage>
</organism>
<evidence type="ECO:0008006" key="3">
    <source>
        <dbReference type="Google" id="ProtNLM"/>
    </source>
</evidence>
<name>G3MJ25_AMBMU</name>
<feature type="transmembrane region" description="Helical" evidence="1">
    <location>
        <begin position="19"/>
        <end position="37"/>
    </location>
</feature>
<keyword evidence="1" id="KW-0472">Membrane</keyword>
<sequence>TCIETAVDMRARRQSGSKASLLSMMKIFLVFLAFYVGEIYCTQGKYCLLGNYRVYDEKSHLDTENPCARRYCSLKKQPFVRIMKCRSQGAPECRDPNQEGSRFPKCCTEKPWCTQEQLEKMRQKDVADKEKEVRQQLLNSL</sequence>
<keyword evidence="1" id="KW-0812">Transmembrane</keyword>
<reference evidence="2" key="1">
    <citation type="journal article" date="2011" name="PLoS ONE">
        <title>A deep insight into the sialotranscriptome of the gulf coast tick, Amblyomma maculatum.</title>
        <authorList>
            <person name="Karim S."/>
            <person name="Singh P."/>
            <person name="Ribeiro J.M."/>
        </authorList>
    </citation>
    <scope>NUCLEOTIDE SEQUENCE</scope>
    <source>
        <tissue evidence="2">Salivary gland</tissue>
    </source>
</reference>
<accession>G3MJ25</accession>
<feature type="non-terminal residue" evidence="2">
    <location>
        <position position="1"/>
    </location>
</feature>
<evidence type="ECO:0000256" key="1">
    <source>
        <dbReference type="SAM" id="Phobius"/>
    </source>
</evidence>
<dbReference type="EMBL" id="JO841876">
    <property type="protein sequence ID" value="AEO33493.1"/>
    <property type="molecule type" value="mRNA"/>
</dbReference>
<protein>
    <recommendedName>
        <fullName evidence="3">Single domain-containing protein</fullName>
    </recommendedName>
</protein>
<proteinExistence type="evidence at transcript level"/>
<evidence type="ECO:0000313" key="2">
    <source>
        <dbReference type="EMBL" id="AEO33493.1"/>
    </source>
</evidence>